<proteinExistence type="predicted"/>
<feature type="region of interest" description="Disordered" evidence="1">
    <location>
        <begin position="173"/>
        <end position="283"/>
    </location>
</feature>
<evidence type="ECO:0000313" key="3">
    <source>
        <dbReference type="Proteomes" id="UP000053593"/>
    </source>
</evidence>
<evidence type="ECO:0000313" key="2">
    <source>
        <dbReference type="EMBL" id="KIK50097.1"/>
    </source>
</evidence>
<dbReference type="HOGENOM" id="CLU_860678_0_0_1"/>
<accession>A0A0D0BX76</accession>
<dbReference type="EMBL" id="KN834931">
    <property type="protein sequence ID" value="KIK50097.1"/>
    <property type="molecule type" value="Genomic_DNA"/>
</dbReference>
<evidence type="ECO:0000256" key="1">
    <source>
        <dbReference type="SAM" id="MobiDB-lite"/>
    </source>
</evidence>
<gene>
    <name evidence="2" type="ORF">GYMLUDRAFT_494621</name>
</gene>
<dbReference type="OrthoDB" id="3119458at2759"/>
<dbReference type="AlphaFoldDB" id="A0A0D0BX76"/>
<feature type="compositionally biased region" description="Acidic residues" evidence="1">
    <location>
        <begin position="177"/>
        <end position="189"/>
    </location>
</feature>
<dbReference type="Proteomes" id="UP000053593">
    <property type="component" value="Unassembled WGS sequence"/>
</dbReference>
<sequence>MLQTKVLSDLITPLLADLCIEFGSMFASTGRSNLGPALIEYQERSKCSITHLSLIRAHSLTNKGLMSIIDEFTVSLQSLTVIAKKISPKNLLQKLVCKKTKTPSLPYLEYLCFSCTEEDFASLPVNVLVDVIESRWNTADRSRFRVYSQLKKVQMTKLIPKAFSLRECDSAYSGTSDSEEVGSDPDADDTSSSSGSEDSSTPDGSGSQPSGNVKGKSKSKGKGKGREWLDTDMELDAISSSALAGGEDSSSTSANVKGKDKSKDKGKGKAKADADSGDEGEENELWLPRRLKPSEEKRLEFVVKEGFQFVVEIFYLPNRMVDC</sequence>
<reference evidence="2 3" key="1">
    <citation type="submission" date="2014-04" db="EMBL/GenBank/DDBJ databases">
        <title>Evolutionary Origins and Diversification of the Mycorrhizal Mutualists.</title>
        <authorList>
            <consortium name="DOE Joint Genome Institute"/>
            <consortium name="Mycorrhizal Genomics Consortium"/>
            <person name="Kohler A."/>
            <person name="Kuo A."/>
            <person name="Nagy L.G."/>
            <person name="Floudas D."/>
            <person name="Copeland A."/>
            <person name="Barry K.W."/>
            <person name="Cichocki N."/>
            <person name="Veneault-Fourrey C."/>
            <person name="LaButti K."/>
            <person name="Lindquist E.A."/>
            <person name="Lipzen A."/>
            <person name="Lundell T."/>
            <person name="Morin E."/>
            <person name="Murat C."/>
            <person name="Riley R."/>
            <person name="Ohm R."/>
            <person name="Sun H."/>
            <person name="Tunlid A."/>
            <person name="Henrissat B."/>
            <person name="Grigoriev I.V."/>
            <person name="Hibbett D.S."/>
            <person name="Martin F."/>
        </authorList>
    </citation>
    <scope>NUCLEOTIDE SEQUENCE [LARGE SCALE GENOMIC DNA]</scope>
    <source>
        <strain evidence="2 3">FD-317 M1</strain>
    </source>
</reference>
<protein>
    <submittedName>
        <fullName evidence="2">Uncharacterized protein</fullName>
    </submittedName>
</protein>
<feature type="compositionally biased region" description="Basic and acidic residues" evidence="1">
    <location>
        <begin position="257"/>
        <end position="274"/>
    </location>
</feature>
<feature type="compositionally biased region" description="Low complexity" evidence="1">
    <location>
        <begin position="190"/>
        <end position="207"/>
    </location>
</feature>
<keyword evidence="3" id="KW-1185">Reference proteome</keyword>
<feature type="compositionally biased region" description="Polar residues" evidence="1">
    <location>
        <begin position="238"/>
        <end position="255"/>
    </location>
</feature>
<organism evidence="2 3">
    <name type="scientific">Collybiopsis luxurians FD-317 M1</name>
    <dbReference type="NCBI Taxonomy" id="944289"/>
    <lineage>
        <taxon>Eukaryota</taxon>
        <taxon>Fungi</taxon>
        <taxon>Dikarya</taxon>
        <taxon>Basidiomycota</taxon>
        <taxon>Agaricomycotina</taxon>
        <taxon>Agaricomycetes</taxon>
        <taxon>Agaricomycetidae</taxon>
        <taxon>Agaricales</taxon>
        <taxon>Marasmiineae</taxon>
        <taxon>Omphalotaceae</taxon>
        <taxon>Collybiopsis</taxon>
        <taxon>Collybiopsis luxurians</taxon>
    </lineage>
</organism>
<name>A0A0D0BX76_9AGAR</name>